<evidence type="ECO:0000256" key="4">
    <source>
        <dbReference type="ARBA" id="ARBA00022475"/>
    </source>
</evidence>
<dbReference type="OrthoDB" id="9810457at2"/>
<proteinExistence type="inferred from homology"/>
<organism evidence="9">
    <name type="scientific">Pseudomonas asturiensis</name>
    <dbReference type="NCBI Taxonomy" id="1190415"/>
    <lineage>
        <taxon>Bacteria</taxon>
        <taxon>Pseudomonadati</taxon>
        <taxon>Pseudomonadota</taxon>
        <taxon>Gammaproteobacteria</taxon>
        <taxon>Pseudomonadales</taxon>
        <taxon>Pseudomonadaceae</taxon>
        <taxon>Pseudomonas</taxon>
    </lineage>
</organism>
<dbReference type="InterPro" id="IPR004776">
    <property type="entry name" value="Mem_transp_PIN-like"/>
</dbReference>
<feature type="transmembrane region" description="Helical" evidence="8">
    <location>
        <begin position="6"/>
        <end position="26"/>
    </location>
</feature>
<feature type="transmembrane region" description="Helical" evidence="8">
    <location>
        <begin position="227"/>
        <end position="249"/>
    </location>
</feature>
<dbReference type="PANTHER" id="PTHR36838:SF3">
    <property type="entry name" value="TRANSPORTER AUXIN EFFLUX CARRIER EC FAMILY"/>
    <property type="match status" value="1"/>
</dbReference>
<name>A0A1M7PUS0_9PSED</name>
<feature type="transmembrane region" description="Helical" evidence="8">
    <location>
        <begin position="255"/>
        <end position="275"/>
    </location>
</feature>
<evidence type="ECO:0000256" key="7">
    <source>
        <dbReference type="ARBA" id="ARBA00023136"/>
    </source>
</evidence>
<evidence type="ECO:0008006" key="10">
    <source>
        <dbReference type="Google" id="ProtNLM"/>
    </source>
</evidence>
<dbReference type="RefSeq" id="WP_073170058.1">
    <property type="nucleotide sequence ID" value="NZ_FRDA01000013.1"/>
</dbReference>
<comment type="subcellular location">
    <subcellularLocation>
        <location evidence="1">Cell membrane</location>
        <topology evidence="1">Multi-pass membrane protein</topology>
    </subcellularLocation>
</comment>
<keyword evidence="3" id="KW-0813">Transport</keyword>
<evidence type="ECO:0000256" key="5">
    <source>
        <dbReference type="ARBA" id="ARBA00022692"/>
    </source>
</evidence>
<keyword evidence="4" id="KW-1003">Cell membrane</keyword>
<keyword evidence="5 8" id="KW-0812">Transmembrane</keyword>
<feature type="transmembrane region" description="Helical" evidence="8">
    <location>
        <begin position="282"/>
        <end position="307"/>
    </location>
</feature>
<dbReference type="EMBL" id="FRDA01000013">
    <property type="protein sequence ID" value="SHN21163.1"/>
    <property type="molecule type" value="Genomic_DNA"/>
</dbReference>
<dbReference type="PANTHER" id="PTHR36838">
    <property type="entry name" value="AUXIN EFFLUX CARRIER FAMILY PROTEIN"/>
    <property type="match status" value="1"/>
</dbReference>
<accession>A0A1M7PUS0</accession>
<comment type="similarity">
    <text evidence="2">Belongs to the auxin efflux carrier (TC 2.A.69) family.</text>
</comment>
<evidence type="ECO:0000256" key="6">
    <source>
        <dbReference type="ARBA" id="ARBA00022989"/>
    </source>
</evidence>
<evidence type="ECO:0000256" key="8">
    <source>
        <dbReference type="SAM" id="Phobius"/>
    </source>
</evidence>
<reference evidence="9" key="1">
    <citation type="submission" date="2016-11" db="EMBL/GenBank/DDBJ databases">
        <authorList>
            <person name="Jaros S."/>
            <person name="Januszkiewicz K."/>
            <person name="Wedrychowicz H."/>
        </authorList>
    </citation>
    <scope>NUCLEOTIDE SEQUENCE [LARGE SCALE GENOMIC DNA]</scope>
    <source>
        <strain evidence="9">LMG 26898</strain>
    </source>
</reference>
<evidence type="ECO:0000256" key="1">
    <source>
        <dbReference type="ARBA" id="ARBA00004651"/>
    </source>
</evidence>
<feature type="transmembrane region" description="Helical" evidence="8">
    <location>
        <begin position="98"/>
        <end position="119"/>
    </location>
</feature>
<evidence type="ECO:0000256" key="3">
    <source>
        <dbReference type="ARBA" id="ARBA00022448"/>
    </source>
</evidence>
<dbReference type="InterPro" id="IPR038770">
    <property type="entry name" value="Na+/solute_symporter_sf"/>
</dbReference>
<evidence type="ECO:0000313" key="9">
    <source>
        <dbReference type="EMBL" id="SHN21163.1"/>
    </source>
</evidence>
<dbReference type="Pfam" id="PF03547">
    <property type="entry name" value="Mem_trans"/>
    <property type="match status" value="1"/>
</dbReference>
<dbReference type="STRING" id="1190415.SAMN05216593_113150"/>
<dbReference type="GO" id="GO:0005886">
    <property type="term" value="C:plasma membrane"/>
    <property type="evidence" value="ECO:0007669"/>
    <property type="project" value="UniProtKB-SubCell"/>
</dbReference>
<evidence type="ECO:0000256" key="2">
    <source>
        <dbReference type="ARBA" id="ARBA00010145"/>
    </source>
</evidence>
<dbReference type="Proteomes" id="UP000183983">
    <property type="component" value="Unassembled WGS sequence"/>
</dbReference>
<keyword evidence="6 8" id="KW-1133">Transmembrane helix</keyword>
<protein>
    <recommendedName>
        <fullName evidence="10">Transporter</fullName>
    </recommendedName>
</protein>
<keyword evidence="7 8" id="KW-0472">Membrane</keyword>
<sequence>MNTVVLVILPIFSLILLGFICGRTNRLGDQGASELNKLVVWLCLPALLFKTTATAVFADIWHPGFIISFGAGAVAVFGGTVLWKLSQGKKLVEGSIDALSASYANTGYIGIPLCLLILGQEGMQPALISTLIIVCFIFGIALTLIEIGLQSDSTFYGAAKSVGKALLKNPLLTTPIIGSLWGWSGSGIPTPIASVLDLLIAAMTPCALISLGLFLSKKHASDEKGAWPLVLIKLFVQPIVTWVLAFKVFVLPSMWAHSAVLLSAMPTGTGPFMIAEFYRREAAVIAKVILITTLGSIFTLSACVYWIGQSASLPH</sequence>
<dbReference type="Gene3D" id="1.20.1530.20">
    <property type="match status" value="1"/>
</dbReference>
<dbReference type="GO" id="GO:0055085">
    <property type="term" value="P:transmembrane transport"/>
    <property type="evidence" value="ECO:0007669"/>
    <property type="project" value="InterPro"/>
</dbReference>
<gene>
    <name evidence="9" type="ORF">SAMN05216593_113150</name>
</gene>
<feature type="transmembrane region" description="Helical" evidence="8">
    <location>
        <begin position="64"/>
        <end position="86"/>
    </location>
</feature>
<feature type="transmembrane region" description="Helical" evidence="8">
    <location>
        <begin position="195"/>
        <end position="215"/>
    </location>
</feature>
<feature type="transmembrane region" description="Helical" evidence="8">
    <location>
        <begin position="38"/>
        <end position="58"/>
    </location>
</feature>
<feature type="transmembrane region" description="Helical" evidence="8">
    <location>
        <begin position="125"/>
        <end position="145"/>
    </location>
</feature>
<dbReference type="AlphaFoldDB" id="A0A1M7PUS0"/>